<dbReference type="Proteomes" id="UP000694844">
    <property type="component" value="Chromosome 9"/>
</dbReference>
<dbReference type="RefSeq" id="XP_022303349.1">
    <property type="nucleotide sequence ID" value="XM_022447641.1"/>
</dbReference>
<protein>
    <submittedName>
        <fullName evidence="2">Uncharacterized protein LOC111110957 isoform X3</fullName>
    </submittedName>
</protein>
<gene>
    <name evidence="2" type="primary">LOC111110957</name>
</gene>
<dbReference type="OrthoDB" id="6159196at2759"/>
<dbReference type="AlphaFoldDB" id="A0A8B8BKH8"/>
<evidence type="ECO:0000313" key="2">
    <source>
        <dbReference type="RefSeq" id="XP_022303349.1"/>
    </source>
</evidence>
<reference evidence="2" key="1">
    <citation type="submission" date="2025-08" db="UniProtKB">
        <authorList>
            <consortium name="RefSeq"/>
        </authorList>
    </citation>
    <scope>IDENTIFICATION</scope>
    <source>
        <tissue evidence="2">Whole sample</tissue>
    </source>
</reference>
<proteinExistence type="predicted"/>
<dbReference type="GeneID" id="111110957"/>
<sequence>MNKKWEDYFMREAHVTYFHFIWRELGTVEKMFCIQCGGKLEEASNFCRHCGAKVSMRKEREQDVEVLPSSIEGSLSQGAKESLAKLKEKYGCRTKSKALVPKKRTCESKELLIHVMDKKKRALKRAFPSENGLTGCISITTNYTETPGDWISALKTHFNGNMEFVLYIMDKNGLEPMDADCNLKKLESSKIQKKANLKIYAMVNGKGNVMRLLYFW</sequence>
<evidence type="ECO:0000313" key="1">
    <source>
        <dbReference type="Proteomes" id="UP000694844"/>
    </source>
</evidence>
<organism evidence="1 2">
    <name type="scientific">Crassostrea virginica</name>
    <name type="common">Eastern oyster</name>
    <dbReference type="NCBI Taxonomy" id="6565"/>
    <lineage>
        <taxon>Eukaryota</taxon>
        <taxon>Metazoa</taxon>
        <taxon>Spiralia</taxon>
        <taxon>Lophotrochozoa</taxon>
        <taxon>Mollusca</taxon>
        <taxon>Bivalvia</taxon>
        <taxon>Autobranchia</taxon>
        <taxon>Pteriomorphia</taxon>
        <taxon>Ostreida</taxon>
        <taxon>Ostreoidea</taxon>
        <taxon>Ostreidae</taxon>
        <taxon>Crassostrea</taxon>
    </lineage>
</organism>
<keyword evidence="1" id="KW-1185">Reference proteome</keyword>
<name>A0A8B8BKH8_CRAVI</name>
<accession>A0A8B8BKH8</accession>